<dbReference type="Proteomes" id="UP000051269">
    <property type="component" value="Unassembled WGS sequence"/>
</dbReference>
<feature type="compositionally biased region" description="Basic and acidic residues" evidence="1">
    <location>
        <begin position="13"/>
        <end position="28"/>
    </location>
</feature>
<feature type="compositionally biased region" description="Basic and acidic residues" evidence="1">
    <location>
        <begin position="231"/>
        <end position="243"/>
    </location>
</feature>
<reference evidence="2 3" key="1">
    <citation type="submission" date="2015-10" db="EMBL/GenBank/DDBJ databases">
        <title>Metagenome-Assembled Genomes uncover a global brackish microbiome.</title>
        <authorList>
            <person name="Hugerth L.W."/>
            <person name="Larsson J."/>
            <person name="Alneberg J."/>
            <person name="Lindh M.V."/>
            <person name="Legrand C."/>
            <person name="Pinhassi J."/>
            <person name="Andersson A.F."/>
        </authorList>
    </citation>
    <scope>NUCLEOTIDE SEQUENCE [LARGE SCALE GENOMIC DNA]</scope>
    <source>
        <strain evidence="2">BACL18 MAG-120507-bin52</strain>
    </source>
</reference>
<accession>A0A0R2R806</accession>
<evidence type="ECO:0000313" key="3">
    <source>
        <dbReference type="Proteomes" id="UP000051269"/>
    </source>
</evidence>
<proteinExistence type="predicted"/>
<feature type="region of interest" description="Disordered" evidence="1">
    <location>
        <begin position="1"/>
        <end position="28"/>
    </location>
</feature>
<gene>
    <name evidence="2" type="ORF">ABR82_09085</name>
</gene>
<dbReference type="EMBL" id="LIBO01000425">
    <property type="protein sequence ID" value="KRO58533.1"/>
    <property type="molecule type" value="Genomic_DNA"/>
</dbReference>
<dbReference type="AlphaFoldDB" id="A0A0R2R806"/>
<feature type="region of interest" description="Disordered" evidence="1">
    <location>
        <begin position="49"/>
        <end position="85"/>
    </location>
</feature>
<evidence type="ECO:0000256" key="1">
    <source>
        <dbReference type="SAM" id="MobiDB-lite"/>
    </source>
</evidence>
<feature type="compositionally biased region" description="Basic and acidic residues" evidence="1">
    <location>
        <begin position="269"/>
        <end position="279"/>
    </location>
</feature>
<comment type="caution">
    <text evidence="2">The sequence shown here is derived from an EMBL/GenBank/DDBJ whole genome shotgun (WGS) entry which is preliminary data.</text>
</comment>
<protein>
    <submittedName>
        <fullName evidence="2">Uncharacterized protein</fullName>
    </submittedName>
</protein>
<name>A0A0R2R806_9BACT</name>
<feature type="region of interest" description="Disordered" evidence="1">
    <location>
        <begin position="120"/>
        <end position="170"/>
    </location>
</feature>
<sequence>MDRTGRKLTPQIKEGHGREEGDEVVDGKGVVRESDSLWVEGILRASGTEKISSYGDREKDPHAEEGHPGEELNRGELAHGAGHRSDRGGDFTHAFVLEFFEFVQIGGWGLFCGHYSPENAKEKDNGSDGEGEVDGLGDGMLGRRGGDDSELGVEPAREFGGEDGSCADEDALHGKANGALAFGKEVGDKGAEGFHADIDGGIEDPEETCGHPEGAGARHKEEREGGEDGSDEKVGSATAEDRVPGAIAEVADDGLNDEAVMGAASQRRGRADSEAPRYS</sequence>
<feature type="compositionally biased region" description="Basic and acidic residues" evidence="1">
    <location>
        <begin position="55"/>
        <end position="85"/>
    </location>
</feature>
<evidence type="ECO:0000313" key="2">
    <source>
        <dbReference type="EMBL" id="KRO58533.1"/>
    </source>
</evidence>
<feature type="region of interest" description="Disordered" evidence="1">
    <location>
        <begin position="190"/>
        <end position="279"/>
    </location>
</feature>
<organism evidence="2 3">
    <name type="scientific">Verrucomicrobia subdivision 6 bacterium BACL9 MAG-120507-bin52</name>
    <dbReference type="NCBI Taxonomy" id="1655590"/>
    <lineage>
        <taxon>Bacteria</taxon>
        <taxon>Pseudomonadati</taxon>
        <taxon>Verrucomicrobiota</taxon>
        <taxon>Verrucomicrobiia</taxon>
        <taxon>Verrucomicrobiales</taxon>
        <taxon>Verrucomicrobia subdivision 6</taxon>
    </lineage>
</organism>